<feature type="region of interest" description="Disordered" evidence="11">
    <location>
        <begin position="1814"/>
        <end position="1854"/>
    </location>
</feature>
<feature type="compositionally biased region" description="Low complexity" evidence="11">
    <location>
        <begin position="1333"/>
        <end position="1354"/>
    </location>
</feature>
<accession>A9V127</accession>
<comment type="catalytic activity">
    <reaction evidence="9">
        <text>L-tyrosyl-[protein] + ATP = O-phospho-L-tyrosyl-[protein] + ADP + H(+)</text>
        <dbReference type="Rhea" id="RHEA:10596"/>
        <dbReference type="Rhea" id="RHEA-COMP:10136"/>
        <dbReference type="Rhea" id="RHEA-COMP:20101"/>
        <dbReference type="ChEBI" id="CHEBI:15378"/>
        <dbReference type="ChEBI" id="CHEBI:30616"/>
        <dbReference type="ChEBI" id="CHEBI:46858"/>
        <dbReference type="ChEBI" id="CHEBI:61978"/>
        <dbReference type="ChEBI" id="CHEBI:456216"/>
        <dbReference type="EC" id="2.7.10.1"/>
    </reaction>
</comment>
<feature type="compositionally biased region" description="Low complexity" evidence="11">
    <location>
        <begin position="1146"/>
        <end position="1160"/>
    </location>
</feature>
<reference evidence="14 15" key="1">
    <citation type="journal article" date="2008" name="Nature">
        <title>The genome of the choanoflagellate Monosiga brevicollis and the origin of metazoans.</title>
        <authorList>
            <consortium name="JGI Sequencing"/>
            <person name="King N."/>
            <person name="Westbrook M.J."/>
            <person name="Young S.L."/>
            <person name="Kuo A."/>
            <person name="Abedin M."/>
            <person name="Chapman J."/>
            <person name="Fairclough S."/>
            <person name="Hellsten U."/>
            <person name="Isogai Y."/>
            <person name="Letunic I."/>
            <person name="Marr M."/>
            <person name="Pincus D."/>
            <person name="Putnam N."/>
            <person name="Rokas A."/>
            <person name="Wright K.J."/>
            <person name="Zuzow R."/>
            <person name="Dirks W."/>
            <person name="Good M."/>
            <person name="Goodstein D."/>
            <person name="Lemons D."/>
            <person name="Li W."/>
            <person name="Lyons J.B."/>
            <person name="Morris A."/>
            <person name="Nichols S."/>
            <person name="Richter D.J."/>
            <person name="Salamov A."/>
            <person name="Bork P."/>
            <person name="Lim W.A."/>
            <person name="Manning G."/>
            <person name="Miller W.T."/>
            <person name="McGinnis W."/>
            <person name="Shapiro H."/>
            <person name="Tjian R."/>
            <person name="Grigoriev I.V."/>
            <person name="Rokhsar D."/>
        </authorList>
    </citation>
    <scope>NUCLEOTIDE SEQUENCE [LARGE SCALE GENOMIC DNA]</scope>
    <source>
        <strain evidence="15">MX1 / ATCC 50154</strain>
    </source>
</reference>
<feature type="compositionally biased region" description="Polar residues" evidence="11">
    <location>
        <begin position="1308"/>
        <end position="1319"/>
    </location>
</feature>
<feature type="region of interest" description="Disordered" evidence="11">
    <location>
        <begin position="1684"/>
        <end position="1705"/>
    </location>
</feature>
<feature type="compositionally biased region" description="Polar residues" evidence="11">
    <location>
        <begin position="536"/>
        <end position="545"/>
    </location>
</feature>
<dbReference type="GO" id="GO:0004714">
    <property type="term" value="F:transmembrane receptor protein tyrosine kinase activity"/>
    <property type="evidence" value="ECO:0000318"/>
    <property type="project" value="GO_Central"/>
</dbReference>
<evidence type="ECO:0000256" key="8">
    <source>
        <dbReference type="ARBA" id="ARBA00023170"/>
    </source>
</evidence>
<feature type="compositionally biased region" description="Basic and acidic residues" evidence="11">
    <location>
        <begin position="580"/>
        <end position="590"/>
    </location>
</feature>
<feature type="region of interest" description="Disordered" evidence="11">
    <location>
        <begin position="1216"/>
        <end position="1365"/>
    </location>
</feature>
<feature type="compositionally biased region" description="Low complexity" evidence="11">
    <location>
        <begin position="1724"/>
        <end position="1735"/>
    </location>
</feature>
<dbReference type="SMART" id="SM00454">
    <property type="entry name" value="SAM"/>
    <property type="match status" value="1"/>
</dbReference>
<dbReference type="STRING" id="81824.A9V127"/>
<dbReference type="GO" id="GO:0005524">
    <property type="term" value="F:ATP binding"/>
    <property type="evidence" value="ECO:0007669"/>
    <property type="project" value="UniProtKB-UniRule"/>
</dbReference>
<feature type="region of interest" description="Disordered" evidence="11">
    <location>
        <begin position="2005"/>
        <end position="2102"/>
    </location>
</feature>
<feature type="region of interest" description="Disordered" evidence="11">
    <location>
        <begin position="1380"/>
        <end position="1410"/>
    </location>
</feature>
<keyword evidence="15" id="KW-1185">Reference proteome</keyword>
<dbReference type="CDD" id="cd00192">
    <property type="entry name" value="PTKc"/>
    <property type="match status" value="1"/>
</dbReference>
<dbReference type="GO" id="GO:0007169">
    <property type="term" value="P:cell surface receptor protein tyrosine kinase signaling pathway"/>
    <property type="evidence" value="ECO:0000318"/>
    <property type="project" value="GO_Central"/>
</dbReference>
<feature type="compositionally biased region" description="Polar residues" evidence="11">
    <location>
        <begin position="1390"/>
        <end position="1405"/>
    </location>
</feature>
<dbReference type="InterPro" id="IPR013761">
    <property type="entry name" value="SAM/pointed_sf"/>
</dbReference>
<feature type="transmembrane region" description="Helical" evidence="12">
    <location>
        <begin position="168"/>
        <end position="185"/>
    </location>
</feature>
<dbReference type="SUPFAM" id="SSF56112">
    <property type="entry name" value="Protein kinase-like (PK-like)"/>
    <property type="match status" value="1"/>
</dbReference>
<feature type="compositionally biased region" description="Polar residues" evidence="11">
    <location>
        <begin position="497"/>
        <end position="515"/>
    </location>
</feature>
<dbReference type="eggNOG" id="KOG1444">
    <property type="taxonomic scope" value="Eukaryota"/>
</dbReference>
<feature type="compositionally biased region" description="Polar residues" evidence="11">
    <location>
        <begin position="437"/>
        <end position="471"/>
    </location>
</feature>
<keyword evidence="4 10" id="KW-0547">Nucleotide-binding</keyword>
<feature type="transmembrane region" description="Helical" evidence="12">
    <location>
        <begin position="296"/>
        <end position="316"/>
    </location>
</feature>
<keyword evidence="2 12" id="KW-0812">Transmembrane</keyword>
<feature type="region of interest" description="Disordered" evidence="11">
    <location>
        <begin position="1135"/>
        <end position="1168"/>
    </location>
</feature>
<feature type="compositionally biased region" description="Pro residues" evidence="11">
    <location>
        <begin position="1834"/>
        <end position="1847"/>
    </location>
</feature>
<dbReference type="PROSITE" id="PS00107">
    <property type="entry name" value="PROTEIN_KINASE_ATP"/>
    <property type="match status" value="1"/>
</dbReference>
<dbReference type="Pfam" id="PF00536">
    <property type="entry name" value="SAM_1"/>
    <property type="match status" value="1"/>
</dbReference>
<name>A9V127_MONBE</name>
<dbReference type="InterPro" id="IPR000719">
    <property type="entry name" value="Prot_kinase_dom"/>
</dbReference>
<organism evidence="14 15">
    <name type="scientific">Monosiga brevicollis</name>
    <name type="common">Choanoflagellate</name>
    <dbReference type="NCBI Taxonomy" id="81824"/>
    <lineage>
        <taxon>Eukaryota</taxon>
        <taxon>Choanoflagellata</taxon>
        <taxon>Craspedida</taxon>
        <taxon>Salpingoecidae</taxon>
        <taxon>Monosiga</taxon>
    </lineage>
</organism>
<feature type="compositionally biased region" description="Basic and acidic residues" evidence="11">
    <location>
        <begin position="2069"/>
        <end position="2081"/>
    </location>
</feature>
<dbReference type="Gene3D" id="3.30.200.20">
    <property type="entry name" value="Phosphorylase Kinase, domain 1"/>
    <property type="match status" value="1"/>
</dbReference>
<feature type="compositionally biased region" description="Acidic residues" evidence="11">
    <location>
        <begin position="1255"/>
        <end position="1264"/>
    </location>
</feature>
<dbReference type="SMART" id="SM00219">
    <property type="entry name" value="TyrKc"/>
    <property type="match status" value="1"/>
</dbReference>
<dbReference type="GO" id="GO:0005886">
    <property type="term" value="C:plasma membrane"/>
    <property type="evidence" value="ECO:0000318"/>
    <property type="project" value="GO_Central"/>
</dbReference>
<keyword evidence="6 12" id="KW-1133">Transmembrane helix</keyword>
<dbReference type="KEGG" id="mbr:MONBRDRAFT_32678"/>
<sequence>MVAGGSVYSVQKQLTTAVFYGVSSIAIMMVNKIVLTQYGFPSAEVVAVCQMVFTIIALSFAKLFGLVSYPDFSGKVFWQVFPLPLIYLGNLISGLGGTQLISLPMFTLLRRFSILMTMLAEKWMLGDDLSFNLVGYMYILVNDLLTAVNGVVIKKKLDSKELGSFGLMYYNCLFSLPFAVATVFLEPSKLEATRAFEFWHDPSFMACFLASCAMGFLLTYSIFICTQVNSALTTTVVGCLKNILVAYLGMTMADYVFSWLNFAGINLRLSQLVSLTTTTLLFENTKTFSLSKFLSLSIYLFFFPSKCSCLISVVFLCMKAAIAASQDAESFAGSTTTAMEPNPLATVGGGTKPAGWTDLEMAQARSVTPLSKAGAQSNGHSTLSRTDRPAAIDLSNMTMTRPKQRYVNLAEPGPGSLADPQSRPAPVPQDSFEMTHRSPSNLTDLTTSSEASLPLTPTDNRTPQVVISQPSMGGDYERPFDMPSARRSTREPAPLPNTASSHRNTGVKTAAQTQRPASPFSAPATPAPYPASSISNPPVRTSMTGGSRRPLPPPQAAPERTATGDRLHRRSATPSQSALNRDRSSSDRGKRLVDWSCEDVQTWLTALLVDANWRACLASLDGQRLAAVSKGGLQQAGITDLNTIHRIIRGRDDMLAVRYLNDEQRAKMEQYKQSKLQEAVNNTNKRATQSLKEDLQNLLSSLNLMEYSSILAAEGIEDLDTLREYSEQELRDLGFKGGHAKKLLGTLGRMTAGGLAPPLSDTRTAQNSHEERLGNVVLAKYKRDGRRLWEIPRHDIELGRLLGQGAFGNVHFATARHVVPLEESTKVAVKTLNRDADALDKEDFLEEIRVMQQFDEHPNVVRLLGICTLDEPMMLLVEYMPDGNMRDFLREARPKTPGAAASVTSTQMLGFLKDVAAGMAYIAGKRFVHRDLAARNVLLHMQRNRAAIADFGLSRYMNEEYSYLVQHRKRKLPAKWMAPECLDCAAFTTQSDVWAYGIVIWETVLMGAIPYPSISTADLFPLLMEQNYRMPKPASCSEELYQVMRKCWLQDPAARPDFQTLEAQMATLIASPTKHIDDGVEEPVLRALPTQAEDNAAMDATKELTRAYQNWPLHPPAALESPPRRQRRAYEFNTPTNFVVHERGQSSTAPDSGSALSSSSEVPPDPATVEAGRVLGEELDIIAARDDEDENAHLARRFSSVSGGRSINTLHRLRSRDVAAPTSAPESQAVPDSGAAEDEGDPYAYHVPSNRPVAFEEDESDEEGLNTAATAAPDVSHVEPRPPLLRRPAKRESVALPVHVLPGKDDASSSISPGLMNTSERSDAFFTPASTVRSTQPTPGPSTTASSTGPARSTGYVFHTPTNRPVEQNLNQTVESAVNANDSRAERASASGSVDGNSHTYQNVEPAQAPETREVRATGHSDHAYQNVMPATSGAVPRPALQINLTAEDEASFAELGQLFGAQMEESTTDPTVHLTLDDGSAQLESHTDDLVLDLDAVVDAEYDLSDSLAALPPMPAPAATMTAQSAMPATEYGTPVLPDMRPRSGTTADEAKTMGIYEEVEAVYPNHALRKSHSAPPAPLNRPEPNDEVLMYGTVGEPSQGEVLMYGTVGEPEADEQLIYASVEEQPRAMSMDMGVYGTVTDQASPAIATDGAYGAPTMLNPGVGTSSASSHPDALDMLYATTASVSPERPKSTLTEQDETDGYIETRGEDAELEPYLEVGGAASQTTSTAPAADPKPRANDEEKDAQAVDLDLLAPASAHTAKSASSSRPRSMDLEIDDSFEANMVPSHLQDEFPTCPSDLLGAVASSATDMSSARQALQSMGFSRRSTQAMPPPQTAPPAPPLPGSQQRETRFGSTEILGKALGAPGTTRVDSLCVPGALAAQSKSKIEQKRILLALRKEFPQIPLPLMQSLLESVNYDADLARPVFADVNASSSSKQSTTRVQSKPSNPESKPQLKASATTKPVQAPTHIPPWKKYSAQPKASGLNNAPVQWSGTFSIPAIATSSAPSSPDTTRARATASTERAPPTTGKTLPVTGQNPVQRPSSSSKNSTRSTKQTQAVGARAQRHEPLSGHERRSGLTGTAQGPDPSLTDGPNPAHRRMRHAKFVLNIMDHQLSFCTTHQKMPLWQHSKPPLPNAASLGYDCALHYVDTPSNQIKFASMPSKQLYRAVQDEFMRGAHNARTSIVGRG</sequence>
<feature type="transmembrane region" description="Helical" evidence="12">
    <location>
        <begin position="129"/>
        <end position="148"/>
    </location>
</feature>
<dbReference type="InterPro" id="IPR017441">
    <property type="entry name" value="Protein_kinase_ATP_BS"/>
</dbReference>
<evidence type="ECO:0000256" key="1">
    <source>
        <dbReference type="ARBA" id="ARBA00004167"/>
    </source>
</evidence>
<dbReference type="GO" id="GO:0043235">
    <property type="term" value="C:receptor complex"/>
    <property type="evidence" value="ECO:0000318"/>
    <property type="project" value="GO_Central"/>
</dbReference>
<evidence type="ECO:0000256" key="12">
    <source>
        <dbReference type="SAM" id="Phobius"/>
    </source>
</evidence>
<protein>
    <recommendedName>
        <fullName evidence="13">Protein kinase domain-containing protein</fullName>
    </recommendedName>
</protein>
<dbReference type="GeneID" id="5891771"/>
<keyword evidence="8" id="KW-0675">Receptor</keyword>
<feature type="transmembrane region" description="Helical" evidence="12">
    <location>
        <begin position="85"/>
        <end position="109"/>
    </location>
</feature>
<dbReference type="RefSeq" id="XP_001746472.1">
    <property type="nucleotide sequence ID" value="XM_001746420.1"/>
</dbReference>
<dbReference type="PROSITE" id="PS00109">
    <property type="entry name" value="PROTEIN_KINASE_TYR"/>
    <property type="match status" value="1"/>
</dbReference>
<feature type="region of interest" description="Disordered" evidence="11">
    <location>
        <begin position="367"/>
        <end position="590"/>
    </location>
</feature>
<keyword evidence="3" id="KW-0732">Signal</keyword>
<dbReference type="InterPro" id="IPR001245">
    <property type="entry name" value="Ser-Thr/Tyr_kinase_cat_dom"/>
</dbReference>
<evidence type="ECO:0000256" key="6">
    <source>
        <dbReference type="ARBA" id="ARBA00022989"/>
    </source>
</evidence>
<feature type="transmembrane region" description="Helical" evidence="12">
    <location>
        <begin position="206"/>
        <end position="224"/>
    </location>
</feature>
<evidence type="ECO:0000256" key="9">
    <source>
        <dbReference type="ARBA" id="ARBA00051243"/>
    </source>
</evidence>
<gene>
    <name evidence="14" type="ORF">MONBRDRAFT_32678</name>
</gene>
<feature type="compositionally biased region" description="Low complexity" evidence="11">
    <location>
        <begin position="2005"/>
        <end position="2032"/>
    </location>
</feature>
<feature type="compositionally biased region" description="Basic and acidic residues" evidence="11">
    <location>
        <begin position="1737"/>
        <end position="1747"/>
    </location>
</feature>
<evidence type="ECO:0000313" key="15">
    <source>
        <dbReference type="Proteomes" id="UP000001357"/>
    </source>
</evidence>
<evidence type="ECO:0000256" key="3">
    <source>
        <dbReference type="ARBA" id="ARBA00022729"/>
    </source>
</evidence>
<feature type="compositionally biased region" description="Polar residues" evidence="11">
    <location>
        <begin position="367"/>
        <end position="384"/>
    </location>
</feature>
<evidence type="ECO:0000256" key="11">
    <source>
        <dbReference type="SAM" id="MobiDB-lite"/>
    </source>
</evidence>
<feature type="compositionally biased region" description="Low complexity" evidence="11">
    <location>
        <begin position="2045"/>
        <end position="2062"/>
    </location>
</feature>
<dbReference type="InterPro" id="IPR020635">
    <property type="entry name" value="Tyr_kinase_cat_dom"/>
</dbReference>
<keyword evidence="7 12" id="KW-0472">Membrane</keyword>
<feature type="transmembrane region" description="Helical" evidence="12">
    <location>
        <begin position="244"/>
        <end position="262"/>
    </location>
</feature>
<dbReference type="OMA" id="WLCLVTE"/>
<dbReference type="Gene3D" id="1.10.510.10">
    <property type="entry name" value="Transferase(Phosphotransferase) domain 1"/>
    <property type="match status" value="1"/>
</dbReference>
<evidence type="ECO:0000256" key="10">
    <source>
        <dbReference type="PROSITE-ProRule" id="PRU10141"/>
    </source>
</evidence>
<evidence type="ECO:0000256" key="7">
    <source>
        <dbReference type="ARBA" id="ARBA00023136"/>
    </source>
</evidence>
<evidence type="ECO:0000256" key="2">
    <source>
        <dbReference type="ARBA" id="ARBA00022692"/>
    </source>
</evidence>
<dbReference type="PANTHER" id="PTHR24416:SF550">
    <property type="entry name" value="FIBROBLAST GROWTH FACTOR RECEPTOR HOMOLOG 1-RELATED"/>
    <property type="match status" value="1"/>
</dbReference>
<dbReference type="FunFam" id="1.10.510.10:FF:002201">
    <property type="entry name" value="Predicted protein"/>
    <property type="match status" value="1"/>
</dbReference>
<proteinExistence type="predicted"/>
<feature type="compositionally biased region" description="Polar residues" evidence="11">
    <location>
        <begin position="1934"/>
        <end position="1967"/>
    </location>
</feature>
<dbReference type="InParanoid" id="A9V127"/>
<feature type="transmembrane region" description="Helical" evidence="12">
    <location>
        <begin position="47"/>
        <end position="65"/>
    </location>
</feature>
<dbReference type="FunFam" id="3.30.200.20:FF:001223">
    <property type="entry name" value="Predicted protein"/>
    <property type="match status" value="1"/>
</dbReference>
<dbReference type="PRINTS" id="PR00109">
    <property type="entry name" value="TYRKINASE"/>
</dbReference>
<dbReference type="InterPro" id="IPR050122">
    <property type="entry name" value="RTK"/>
</dbReference>
<dbReference type="SUPFAM" id="SSF47769">
    <property type="entry name" value="SAM/Pointed domain"/>
    <property type="match status" value="2"/>
</dbReference>
<dbReference type="PANTHER" id="PTHR24416">
    <property type="entry name" value="TYROSINE-PROTEIN KINASE RECEPTOR"/>
    <property type="match status" value="1"/>
</dbReference>
<keyword evidence="5 10" id="KW-0067">ATP-binding</keyword>
<dbReference type="FunFam" id="1.10.150.50:FF:000143">
    <property type="entry name" value="Predicted protein"/>
    <property type="match status" value="1"/>
</dbReference>
<feature type="region of interest" description="Disordered" evidence="11">
    <location>
        <begin position="1723"/>
        <end position="1747"/>
    </location>
</feature>
<dbReference type="InterPro" id="IPR001660">
    <property type="entry name" value="SAM"/>
</dbReference>
<dbReference type="Gene3D" id="1.10.150.50">
    <property type="entry name" value="Transcription Factor, Ets-1"/>
    <property type="match status" value="1"/>
</dbReference>
<dbReference type="InterPro" id="IPR011009">
    <property type="entry name" value="Kinase-like_dom_sf"/>
</dbReference>
<dbReference type="InterPro" id="IPR008266">
    <property type="entry name" value="Tyr_kinase_AS"/>
</dbReference>
<feature type="domain" description="Protein kinase" evidence="13">
    <location>
        <begin position="796"/>
        <end position="1068"/>
    </location>
</feature>
<dbReference type="PROSITE" id="PS50011">
    <property type="entry name" value="PROTEIN_KINASE_DOM"/>
    <property type="match status" value="1"/>
</dbReference>
<dbReference type="EMBL" id="CH991553">
    <property type="protein sequence ID" value="EDQ88859.1"/>
    <property type="molecule type" value="Genomic_DNA"/>
</dbReference>
<dbReference type="Proteomes" id="UP000001357">
    <property type="component" value="Unassembled WGS sequence"/>
</dbReference>
<dbReference type="Pfam" id="PF07714">
    <property type="entry name" value="PK_Tyr_Ser-Thr"/>
    <property type="match status" value="1"/>
</dbReference>
<feature type="compositionally biased region" description="Polar residues" evidence="11">
    <location>
        <begin position="1814"/>
        <end position="1831"/>
    </location>
</feature>
<evidence type="ECO:0000313" key="14">
    <source>
        <dbReference type="EMBL" id="EDQ88859.1"/>
    </source>
</evidence>
<comment type="subcellular location">
    <subcellularLocation>
        <location evidence="1">Membrane</location>
        <topology evidence="1">Single-pass membrane protein</topology>
    </subcellularLocation>
</comment>
<feature type="compositionally biased region" description="Low complexity" evidence="11">
    <location>
        <begin position="516"/>
        <end position="535"/>
    </location>
</feature>
<feature type="binding site" evidence="10">
    <location>
        <position position="830"/>
    </location>
    <ligand>
        <name>ATP</name>
        <dbReference type="ChEBI" id="CHEBI:30616"/>
    </ligand>
</feature>
<dbReference type="eggNOG" id="KOG0200">
    <property type="taxonomic scope" value="Eukaryota"/>
</dbReference>
<feature type="region of interest" description="Disordered" evidence="11">
    <location>
        <begin position="1934"/>
        <end position="1988"/>
    </location>
</feature>
<feature type="transmembrane region" description="Helical" evidence="12">
    <location>
        <begin position="17"/>
        <end position="35"/>
    </location>
</feature>
<evidence type="ECO:0000256" key="5">
    <source>
        <dbReference type="ARBA" id="ARBA00022840"/>
    </source>
</evidence>
<evidence type="ECO:0000259" key="13">
    <source>
        <dbReference type="PROSITE" id="PS50011"/>
    </source>
</evidence>
<evidence type="ECO:0000256" key="4">
    <source>
        <dbReference type="ARBA" id="ARBA00022741"/>
    </source>
</evidence>